<keyword evidence="2" id="KW-1185">Reference proteome</keyword>
<sequence>MTTTNVRLRATTSSRDMEGLGVAISAGGSAVVINGVHGVTLWRAVEPHLRRGVDPAGFVATLPASARSTVRSLMGELEDHGLLVRDELEDDAATAHPAIEYLRRVSRAPLAAARRTASTSLTISGATGDLADALRVQLAVCGFASVAFEPGADALGQRPIVIRASEGLGQRTMVLIGARGGFCAVGPIGAGADHAEAAFRRWAVDALSSIEPNWAALVAGQAALAALRAMDTTSDAFPATPGNTYVTSTAELIAEPRHFTAFSDHAEPETLSVDDLAVVPGPKTSVPDTLASMEALWDPVFGVVSGVVPGALPQQPVGLARSEDGRVIGVGVSTAEARLAAVSEELTGAWRSIVRTPGPIGELGVGPTTTDAAAAAFVALLEADAPARADAGATAGTVAITSTARWLALAAVLILGREVSVESTWLGGRWSGIVRVTADLGDGVCGVAYGLSEQDAAEGALLRAVGRAQCGDTARSAPLDTHSVRNRALLRWPGLEGAVRFTRLHADGWDEHGALAVSAEVTS</sequence>
<evidence type="ECO:0000313" key="2">
    <source>
        <dbReference type="Proteomes" id="UP001519641"/>
    </source>
</evidence>
<dbReference type="EMBL" id="JAHEWS010000015">
    <property type="protein sequence ID" value="MBT1588316.1"/>
    <property type="molecule type" value="Genomic_DNA"/>
</dbReference>
<comment type="caution">
    <text evidence="1">The sequence shown here is derived from an EMBL/GenBank/DDBJ whole genome shotgun (WGS) entry which is preliminary data.</text>
</comment>
<reference evidence="1 2" key="1">
    <citation type="submission" date="2021-05" db="EMBL/GenBank/DDBJ databases">
        <title>Whole genome sequence of Curtobacterium flaccumfaciens pv. flaccumfaciens strain CFBP 8819.</title>
        <authorList>
            <person name="Osdaghi E."/>
            <person name="Taghouti G."/>
            <person name="Portier P."/>
            <person name="Fazliarab A."/>
            <person name="Taghavi S.M."/>
            <person name="Briand M."/>
            <person name="Le-Saux M."/>
            <person name="Jacques M.-A."/>
        </authorList>
    </citation>
    <scope>NUCLEOTIDE SEQUENCE [LARGE SCALE GENOMIC DNA]</scope>
    <source>
        <strain evidence="1 2">CFBP 8819</strain>
    </source>
</reference>
<proteinExistence type="predicted"/>
<accession>A0ABS5VFQ1</accession>
<gene>
    <name evidence="1" type="ORF">KK097_10870</name>
</gene>
<protein>
    <recommendedName>
        <fullName evidence="3">YcaO domain-containing protein</fullName>
    </recommendedName>
</protein>
<name>A0ABS5VFQ1_9MICO</name>
<dbReference type="RefSeq" id="WP_214544748.1">
    <property type="nucleotide sequence ID" value="NZ_JAHEWS010000015.1"/>
</dbReference>
<evidence type="ECO:0000313" key="1">
    <source>
        <dbReference type="EMBL" id="MBT1588316.1"/>
    </source>
</evidence>
<dbReference type="Proteomes" id="UP001519641">
    <property type="component" value="Unassembled WGS sequence"/>
</dbReference>
<organism evidence="1 2">
    <name type="scientific">Curtobacterium aurantiacum</name>
    <dbReference type="NCBI Taxonomy" id="3236919"/>
    <lineage>
        <taxon>Bacteria</taxon>
        <taxon>Bacillati</taxon>
        <taxon>Actinomycetota</taxon>
        <taxon>Actinomycetes</taxon>
        <taxon>Micrococcales</taxon>
        <taxon>Microbacteriaceae</taxon>
        <taxon>Curtobacterium</taxon>
    </lineage>
</organism>
<evidence type="ECO:0008006" key="3">
    <source>
        <dbReference type="Google" id="ProtNLM"/>
    </source>
</evidence>